<dbReference type="RefSeq" id="WP_007415599.1">
    <property type="nucleotide sequence ID" value="NZ_ABOX02000017.1"/>
</dbReference>
<dbReference type="AlphaFoldDB" id="B9XIF6"/>
<sequence>MTLQEATKLIKECADQMNARYKKTVFDEWAIISLAQKKSRILNYIGPRNDDFLKNFANDLGALRAELVKDRHGVGDFEFTRHGVGTLFEAFVVLGDGIYLICNNTSQTMEDIAKHPQWLEAQKPFVEFSDKVRSSPLVYNL</sequence>
<evidence type="ECO:0000313" key="1">
    <source>
        <dbReference type="EMBL" id="EEF60417.1"/>
    </source>
</evidence>
<comment type="caution">
    <text evidence="1">The sequence shown here is derived from an EMBL/GenBank/DDBJ whole genome shotgun (WGS) entry which is preliminary data.</text>
</comment>
<dbReference type="EMBL" id="ABOX02000017">
    <property type="protein sequence ID" value="EEF60417.1"/>
    <property type="molecule type" value="Genomic_DNA"/>
</dbReference>
<proteinExistence type="predicted"/>
<keyword evidence="2" id="KW-1185">Reference proteome</keyword>
<evidence type="ECO:0000313" key="2">
    <source>
        <dbReference type="Proteomes" id="UP000003688"/>
    </source>
</evidence>
<reference evidence="1 2" key="1">
    <citation type="journal article" date="2011" name="J. Bacteriol.">
        <title>Genome sequence of 'Pedosphaera parvula' Ellin514, an aerobic Verrucomicrobial isolate from pasture soil.</title>
        <authorList>
            <person name="Kant R."/>
            <person name="van Passel M.W."/>
            <person name="Sangwan P."/>
            <person name="Palva A."/>
            <person name="Lucas S."/>
            <person name="Copeland A."/>
            <person name="Lapidus A."/>
            <person name="Glavina Del Rio T."/>
            <person name="Dalin E."/>
            <person name="Tice H."/>
            <person name="Bruce D."/>
            <person name="Goodwin L."/>
            <person name="Pitluck S."/>
            <person name="Chertkov O."/>
            <person name="Larimer F.W."/>
            <person name="Land M.L."/>
            <person name="Hauser L."/>
            <person name="Brettin T.S."/>
            <person name="Detter J.C."/>
            <person name="Han S."/>
            <person name="de Vos W.M."/>
            <person name="Janssen P.H."/>
            <person name="Smidt H."/>
        </authorList>
    </citation>
    <scope>NUCLEOTIDE SEQUENCE [LARGE SCALE GENOMIC DNA]</scope>
    <source>
        <strain evidence="1 2">Ellin514</strain>
    </source>
</reference>
<dbReference type="Proteomes" id="UP000003688">
    <property type="component" value="Unassembled WGS sequence"/>
</dbReference>
<dbReference type="OrthoDB" id="193276at2"/>
<name>B9XIF6_PEDPL</name>
<accession>B9XIF6</accession>
<organism evidence="1 2">
    <name type="scientific">Pedosphaera parvula (strain Ellin514)</name>
    <dbReference type="NCBI Taxonomy" id="320771"/>
    <lineage>
        <taxon>Bacteria</taxon>
        <taxon>Pseudomonadati</taxon>
        <taxon>Verrucomicrobiota</taxon>
        <taxon>Pedosphaerae</taxon>
        <taxon>Pedosphaerales</taxon>
        <taxon>Pedosphaeraceae</taxon>
        <taxon>Pedosphaera</taxon>
    </lineage>
</organism>
<protein>
    <submittedName>
        <fullName evidence="1">Uncharacterized protein</fullName>
    </submittedName>
</protein>
<gene>
    <name evidence="1" type="ORF">Cflav_PD3387</name>
</gene>